<protein>
    <submittedName>
        <fullName evidence="3">Integrase</fullName>
    </submittedName>
</protein>
<dbReference type="AlphaFoldDB" id="A0A486XM75"/>
<feature type="domain" description="Tyr recombinase" evidence="2">
    <location>
        <begin position="183"/>
        <end position="419"/>
    </location>
</feature>
<dbReference type="InterPro" id="IPR013762">
    <property type="entry name" value="Integrase-like_cat_sf"/>
</dbReference>
<gene>
    <name evidence="3" type="ORF">BAL341_1494</name>
</gene>
<organism evidence="3">
    <name type="scientific">Rheinheimera sp. BAL341</name>
    <dbReference type="NCBI Taxonomy" id="1708203"/>
    <lineage>
        <taxon>Bacteria</taxon>
        <taxon>Pseudomonadati</taxon>
        <taxon>Pseudomonadota</taxon>
        <taxon>Gammaproteobacteria</taxon>
        <taxon>Chromatiales</taxon>
        <taxon>Chromatiaceae</taxon>
        <taxon>Rheinheimera</taxon>
    </lineage>
</organism>
<evidence type="ECO:0000259" key="2">
    <source>
        <dbReference type="PROSITE" id="PS51898"/>
    </source>
</evidence>
<dbReference type="GO" id="GO:0015074">
    <property type="term" value="P:DNA integration"/>
    <property type="evidence" value="ECO:0007669"/>
    <property type="project" value="InterPro"/>
</dbReference>
<proteinExistence type="predicted"/>
<dbReference type="EMBL" id="CAAJGR010000083">
    <property type="protein sequence ID" value="VHO03567.1"/>
    <property type="molecule type" value="Genomic_DNA"/>
</dbReference>
<dbReference type="GO" id="GO:0006310">
    <property type="term" value="P:DNA recombination"/>
    <property type="evidence" value="ECO:0007669"/>
    <property type="project" value="UniProtKB-KW"/>
</dbReference>
<accession>A0A486XM75</accession>
<dbReference type="InterPro" id="IPR011010">
    <property type="entry name" value="DNA_brk_join_enz"/>
</dbReference>
<evidence type="ECO:0000313" key="3">
    <source>
        <dbReference type="EMBL" id="VHO03567.1"/>
    </source>
</evidence>
<dbReference type="SUPFAM" id="SSF56349">
    <property type="entry name" value="DNA breaking-rejoining enzymes"/>
    <property type="match status" value="1"/>
</dbReference>
<name>A0A486XM75_9GAMM</name>
<dbReference type="GO" id="GO:0003677">
    <property type="term" value="F:DNA binding"/>
    <property type="evidence" value="ECO:0007669"/>
    <property type="project" value="InterPro"/>
</dbReference>
<dbReference type="InterPro" id="IPR002104">
    <property type="entry name" value="Integrase_catalytic"/>
</dbReference>
<dbReference type="PROSITE" id="PS51898">
    <property type="entry name" value="TYR_RECOMBINASE"/>
    <property type="match status" value="1"/>
</dbReference>
<dbReference type="Pfam" id="PF00589">
    <property type="entry name" value="Phage_integrase"/>
    <property type="match status" value="1"/>
</dbReference>
<evidence type="ECO:0000256" key="1">
    <source>
        <dbReference type="ARBA" id="ARBA00023172"/>
    </source>
</evidence>
<reference evidence="3" key="1">
    <citation type="submission" date="2019-04" db="EMBL/GenBank/DDBJ databases">
        <authorList>
            <person name="Brambilla D."/>
        </authorList>
    </citation>
    <scope>NUCLEOTIDE SEQUENCE</scope>
    <source>
        <strain evidence="3">BAL1</strain>
    </source>
</reference>
<sequence>MAGEVVSMISASRARLKPNAIVKQIERPLFNKEFIVSRSRRIDTSGDIWQIGESDPIVMNWEHLGSFPSELISQIKYTVEHLLVKLSPRTVMQIFEVLKRLSRIVDDWEEDTGLPEQLSDYVFDFIIANRRDSDESDINHLRRWYRISYHLGLSLFERTTCQVLSNLKFKGNLKGLDVMIYIKDKSPLRADELGRLRQALTELRNRITPYHPIFQQLVITWLYVILGVRPKQLLLLMTGDFSVNVDAATGNKSYMLNVPSVKKRYELPRTRFKQRILPHFIGEMLEQHIRVTYGDLFSMDAMPDTQDKSLFAVDRKTSRRKRQATWERFENALSSATFSLAPGQVIKCINELRVTRDEAEIDVKLTPRRLRKTFATHAAAMGASAIQLMDLLDHDDLQHVMVYYQLGVNFALRVDDVYKNHFSDHIAYFEGKITLKELVERNDIHTVFGPDSMRKLVGIGLCAKGSPCQLQPPYSCYGCNKFEASNDVSVHQEVLTAMQNEVREKFGEDAPPGFFAVQHIEACNELVRRLEVEHE</sequence>
<dbReference type="Gene3D" id="1.10.443.10">
    <property type="entry name" value="Intergrase catalytic core"/>
    <property type="match status" value="1"/>
</dbReference>
<keyword evidence="1" id="KW-0233">DNA recombination</keyword>